<organism evidence="1">
    <name type="scientific">Anguilla anguilla</name>
    <name type="common">European freshwater eel</name>
    <name type="synonym">Muraena anguilla</name>
    <dbReference type="NCBI Taxonomy" id="7936"/>
    <lineage>
        <taxon>Eukaryota</taxon>
        <taxon>Metazoa</taxon>
        <taxon>Chordata</taxon>
        <taxon>Craniata</taxon>
        <taxon>Vertebrata</taxon>
        <taxon>Euteleostomi</taxon>
        <taxon>Actinopterygii</taxon>
        <taxon>Neopterygii</taxon>
        <taxon>Teleostei</taxon>
        <taxon>Anguilliformes</taxon>
        <taxon>Anguillidae</taxon>
        <taxon>Anguilla</taxon>
    </lineage>
</organism>
<dbReference type="EMBL" id="GBXM01052745">
    <property type="protein sequence ID" value="JAH55832.1"/>
    <property type="molecule type" value="Transcribed_RNA"/>
</dbReference>
<evidence type="ECO:0000313" key="1">
    <source>
        <dbReference type="EMBL" id="JAH55832.1"/>
    </source>
</evidence>
<name>A0A0E9TQW8_ANGAN</name>
<reference evidence="1" key="2">
    <citation type="journal article" date="2015" name="Fish Shellfish Immunol.">
        <title>Early steps in the European eel (Anguilla anguilla)-Vibrio vulnificus interaction in the gills: Role of the RtxA13 toxin.</title>
        <authorList>
            <person name="Callol A."/>
            <person name="Pajuelo D."/>
            <person name="Ebbesson L."/>
            <person name="Teles M."/>
            <person name="MacKenzie S."/>
            <person name="Amaro C."/>
        </authorList>
    </citation>
    <scope>NUCLEOTIDE SEQUENCE</scope>
</reference>
<accession>A0A0E9TQW8</accession>
<proteinExistence type="predicted"/>
<sequence>MYDMYLLLCAIQKVVQLGNQRSSTNINSCNVLFYEIKYKCRFIIFGCV</sequence>
<protein>
    <submittedName>
        <fullName evidence="1">Uncharacterized protein</fullName>
    </submittedName>
</protein>
<dbReference type="AlphaFoldDB" id="A0A0E9TQW8"/>
<reference evidence="1" key="1">
    <citation type="submission" date="2014-11" db="EMBL/GenBank/DDBJ databases">
        <authorList>
            <person name="Amaro Gonzalez C."/>
        </authorList>
    </citation>
    <scope>NUCLEOTIDE SEQUENCE</scope>
</reference>